<dbReference type="Proteomes" id="UP000186917">
    <property type="component" value="Unassembled WGS sequence"/>
</dbReference>
<name>A0A173MEX1_9BACT</name>
<comment type="subcellular location">
    <subcellularLocation>
        <location evidence="1">Cell outer membrane</location>
    </subcellularLocation>
</comment>
<sequence>MFNRYILKSLAASCLLVSACSKNLDKSDPNTVPVNQYYKTAAELQSGTNAIYAAMHGNSLVAREWFFVHDLRSDDVATGGGQLEAPRGQILTGATDPTNSVMNAVWNGAYTMIHRANAVIENSPKVTDNTTLRDRCVGEAKFLRAWAYNELVTMWGPVPIYTNTVANSNGYKPRSSEDDVYALIIKDLQDAATVLPTKTNTDKGRATNAAANFLLGRVLMQRGDYTGARTALLKIPTSGADGYSLTNRYLDNFEEETEYNSESVFETSFADKGNNDFNWGNPVGDGPSAPQTTIRNQEYNPVAWRNLIPSNKLLAEYESTVNGSAKTDPRFKYSIYQSGDAINNNTQTLTDAMQNGSSSVLNGATKKISWRKYTLLYKENVSYHPGGDNQRIFRYAEVLLMLAECENELNNIPGAVGYLNQIRNRADVTMPIYPTAQFPVGTKEQVTKALMHEKTVEMACEEVRNIDIIRWRKKGYFTGGDPLSYFQVNRDELLPIPQAEIDNNPQLGAGGINKQNPGY</sequence>
<feature type="domain" description="SusD-like N-terminal" evidence="8">
    <location>
        <begin position="93"/>
        <end position="218"/>
    </location>
</feature>
<evidence type="ECO:0000256" key="5">
    <source>
        <dbReference type="ARBA" id="ARBA00023237"/>
    </source>
</evidence>
<dbReference type="OrthoDB" id="5694214at2"/>
<dbReference type="CDD" id="cd08977">
    <property type="entry name" value="SusD"/>
    <property type="match status" value="1"/>
</dbReference>
<feature type="signal peptide" evidence="6">
    <location>
        <begin position="1"/>
        <end position="19"/>
    </location>
</feature>
<dbReference type="EMBL" id="FTOR01000006">
    <property type="protein sequence ID" value="SIT24293.1"/>
    <property type="molecule type" value="Genomic_DNA"/>
</dbReference>
<dbReference type="RefSeq" id="WP_076380317.1">
    <property type="nucleotide sequence ID" value="NZ_AP017422.1"/>
</dbReference>
<dbReference type="InterPro" id="IPR033985">
    <property type="entry name" value="SusD-like_N"/>
</dbReference>
<dbReference type="SUPFAM" id="SSF48452">
    <property type="entry name" value="TPR-like"/>
    <property type="match status" value="1"/>
</dbReference>
<dbReference type="AlphaFoldDB" id="A0A173MEX1"/>
<dbReference type="STRING" id="477680.SAMN05421788_106101"/>
<dbReference type="GO" id="GO:0009279">
    <property type="term" value="C:cell outer membrane"/>
    <property type="evidence" value="ECO:0007669"/>
    <property type="project" value="UniProtKB-SubCell"/>
</dbReference>
<dbReference type="Pfam" id="PF07980">
    <property type="entry name" value="SusD_RagB"/>
    <property type="match status" value="1"/>
</dbReference>
<proteinExistence type="inferred from homology"/>
<evidence type="ECO:0000256" key="6">
    <source>
        <dbReference type="SAM" id="SignalP"/>
    </source>
</evidence>
<keyword evidence="3 6" id="KW-0732">Signal</keyword>
<evidence type="ECO:0000256" key="2">
    <source>
        <dbReference type="ARBA" id="ARBA00006275"/>
    </source>
</evidence>
<evidence type="ECO:0000259" key="7">
    <source>
        <dbReference type="Pfam" id="PF07980"/>
    </source>
</evidence>
<dbReference type="PROSITE" id="PS51257">
    <property type="entry name" value="PROKAR_LIPOPROTEIN"/>
    <property type="match status" value="1"/>
</dbReference>
<organism evidence="9 10">
    <name type="scientific">Filimonas lacunae</name>
    <dbReference type="NCBI Taxonomy" id="477680"/>
    <lineage>
        <taxon>Bacteria</taxon>
        <taxon>Pseudomonadati</taxon>
        <taxon>Bacteroidota</taxon>
        <taxon>Chitinophagia</taxon>
        <taxon>Chitinophagales</taxon>
        <taxon>Chitinophagaceae</taxon>
        <taxon>Filimonas</taxon>
    </lineage>
</organism>
<accession>A0A173MEX1</accession>
<dbReference type="KEGG" id="fln:FLA_2044"/>
<comment type="similarity">
    <text evidence="2">Belongs to the SusD family.</text>
</comment>
<evidence type="ECO:0000256" key="4">
    <source>
        <dbReference type="ARBA" id="ARBA00023136"/>
    </source>
</evidence>
<evidence type="ECO:0000259" key="8">
    <source>
        <dbReference type="Pfam" id="PF14322"/>
    </source>
</evidence>
<dbReference type="InterPro" id="IPR012944">
    <property type="entry name" value="SusD_RagB_dom"/>
</dbReference>
<evidence type="ECO:0000313" key="10">
    <source>
        <dbReference type="Proteomes" id="UP000186917"/>
    </source>
</evidence>
<evidence type="ECO:0000313" key="9">
    <source>
        <dbReference type="EMBL" id="SIT24293.1"/>
    </source>
</evidence>
<dbReference type="Gene3D" id="1.25.40.390">
    <property type="match status" value="1"/>
</dbReference>
<dbReference type="Pfam" id="PF14322">
    <property type="entry name" value="SusD-like_3"/>
    <property type="match status" value="1"/>
</dbReference>
<evidence type="ECO:0000256" key="1">
    <source>
        <dbReference type="ARBA" id="ARBA00004442"/>
    </source>
</evidence>
<feature type="domain" description="RagB/SusD" evidence="7">
    <location>
        <begin position="262"/>
        <end position="519"/>
    </location>
</feature>
<dbReference type="InterPro" id="IPR011990">
    <property type="entry name" value="TPR-like_helical_dom_sf"/>
</dbReference>
<keyword evidence="5" id="KW-0998">Cell outer membrane</keyword>
<protein>
    <submittedName>
        <fullName evidence="9">Starch-binding associating with outer membrane</fullName>
    </submittedName>
</protein>
<evidence type="ECO:0000256" key="3">
    <source>
        <dbReference type="ARBA" id="ARBA00022729"/>
    </source>
</evidence>
<reference evidence="10" key="1">
    <citation type="submission" date="2017-01" db="EMBL/GenBank/DDBJ databases">
        <authorList>
            <person name="Varghese N."/>
            <person name="Submissions S."/>
        </authorList>
    </citation>
    <scope>NUCLEOTIDE SEQUENCE [LARGE SCALE GENOMIC DNA]</scope>
    <source>
        <strain evidence="10">DSM 21054</strain>
    </source>
</reference>
<feature type="chain" id="PRO_5030022854" evidence="6">
    <location>
        <begin position="20"/>
        <end position="519"/>
    </location>
</feature>
<gene>
    <name evidence="9" type="ORF">SAMN05421788_106101</name>
</gene>
<keyword evidence="4" id="KW-0472">Membrane</keyword>
<keyword evidence="10" id="KW-1185">Reference proteome</keyword>